<dbReference type="InterPro" id="IPR036612">
    <property type="entry name" value="KH_dom_type_1_sf"/>
</dbReference>
<organism evidence="5 6">
    <name type="scientific">Crassostrea virginica</name>
    <name type="common">Eastern oyster</name>
    <dbReference type="NCBI Taxonomy" id="6565"/>
    <lineage>
        <taxon>Eukaryota</taxon>
        <taxon>Metazoa</taxon>
        <taxon>Spiralia</taxon>
        <taxon>Lophotrochozoa</taxon>
        <taxon>Mollusca</taxon>
        <taxon>Bivalvia</taxon>
        <taxon>Autobranchia</taxon>
        <taxon>Pteriomorphia</taxon>
        <taxon>Ostreida</taxon>
        <taxon>Ostreoidea</taxon>
        <taxon>Ostreidae</taxon>
        <taxon>Crassostrea</taxon>
    </lineage>
</organism>
<accession>A0A8B8ADK3</accession>
<dbReference type="SUPFAM" id="SSF54791">
    <property type="entry name" value="Eukaryotic type KH-domain (KH-domain type I)"/>
    <property type="match status" value="1"/>
</dbReference>
<feature type="domain" description="K Homology" evidence="4">
    <location>
        <begin position="89"/>
        <end position="161"/>
    </location>
</feature>
<dbReference type="InterPro" id="IPR004088">
    <property type="entry name" value="KH_dom_type_1"/>
</dbReference>
<keyword evidence="5" id="KW-1185">Reference proteome</keyword>
<name>A0A8B8ADK3_CRAVI</name>
<evidence type="ECO:0000259" key="4">
    <source>
        <dbReference type="SMART" id="SM00322"/>
    </source>
</evidence>
<proteinExistence type="predicted"/>
<dbReference type="PROSITE" id="PS50084">
    <property type="entry name" value="KH_TYPE_1"/>
    <property type="match status" value="1"/>
</dbReference>
<dbReference type="GO" id="GO:0003723">
    <property type="term" value="F:RNA binding"/>
    <property type="evidence" value="ECO:0007669"/>
    <property type="project" value="UniProtKB-UniRule"/>
</dbReference>
<sequence length="226" mass="23162">MPGQHQGGMVVTEEYVIPDTLVGLRRNDDMPLSYYWDMFTDGGDMPDRQYTLTGSSGYVAACEPQIQGDITRANQTGGMGGMGGDSGGGQTAVEVMVPGNKVGLVIGKGGETIRQLQIGSGVKMVIIQDDNIPSAHEKPLRISGDAHKCQLAKEMVLGLLAKREMKGGAGGSGMGGPGGPGPHGGPVPRGPGYGGQYGGQYGVSGQQQGGAQHGSGRQGGWGGYTQ</sequence>
<dbReference type="PANTHER" id="PTHR10288">
    <property type="entry name" value="KH DOMAIN CONTAINING RNA BINDING PROTEIN"/>
    <property type="match status" value="1"/>
</dbReference>
<dbReference type="RefSeq" id="XP_022288019.1">
    <property type="nucleotide sequence ID" value="XM_022432311.1"/>
</dbReference>
<evidence type="ECO:0000313" key="6">
    <source>
        <dbReference type="RefSeq" id="XP_022288019.1"/>
    </source>
</evidence>
<dbReference type="GeneID" id="111100426"/>
<evidence type="ECO:0000256" key="1">
    <source>
        <dbReference type="ARBA" id="ARBA00022737"/>
    </source>
</evidence>
<dbReference type="Proteomes" id="UP000694844">
    <property type="component" value="Chromosome 6"/>
</dbReference>
<reference evidence="6" key="1">
    <citation type="submission" date="2025-08" db="UniProtKB">
        <authorList>
            <consortium name="RefSeq"/>
        </authorList>
    </citation>
    <scope>IDENTIFICATION</scope>
    <source>
        <tissue evidence="6">Whole sample</tissue>
    </source>
</reference>
<dbReference type="SMART" id="SM00322">
    <property type="entry name" value="KH"/>
    <property type="match status" value="1"/>
</dbReference>
<evidence type="ECO:0000256" key="3">
    <source>
        <dbReference type="SAM" id="MobiDB-lite"/>
    </source>
</evidence>
<dbReference type="OrthoDB" id="5204190at2759"/>
<dbReference type="InterPro" id="IPR004087">
    <property type="entry name" value="KH_dom"/>
</dbReference>
<dbReference type="AlphaFoldDB" id="A0A8B8ADK3"/>
<feature type="compositionally biased region" description="Gly residues" evidence="3">
    <location>
        <begin position="191"/>
        <end position="226"/>
    </location>
</feature>
<dbReference type="Gene3D" id="3.30.310.210">
    <property type="match status" value="1"/>
</dbReference>
<keyword evidence="1" id="KW-0677">Repeat</keyword>
<feature type="compositionally biased region" description="Pro residues" evidence="3">
    <location>
        <begin position="179"/>
        <end position="189"/>
    </location>
</feature>
<protein>
    <submittedName>
        <fullName evidence="6">Far upstream element-binding protein 3-like isoform X1</fullName>
    </submittedName>
</protein>
<dbReference type="Pfam" id="PF00013">
    <property type="entry name" value="KH_1"/>
    <property type="match status" value="1"/>
</dbReference>
<feature type="region of interest" description="Disordered" evidence="3">
    <location>
        <begin position="168"/>
        <end position="226"/>
    </location>
</feature>
<evidence type="ECO:0000256" key="2">
    <source>
        <dbReference type="PROSITE-ProRule" id="PRU00117"/>
    </source>
</evidence>
<evidence type="ECO:0000313" key="5">
    <source>
        <dbReference type="Proteomes" id="UP000694844"/>
    </source>
</evidence>
<dbReference type="KEGG" id="cvn:111100426"/>
<gene>
    <name evidence="6" type="primary">LOC111100426</name>
</gene>
<dbReference type="CDD" id="cd22397">
    <property type="entry name" value="KH-I_FUBP_rpt2"/>
    <property type="match status" value="1"/>
</dbReference>
<keyword evidence="2" id="KW-0694">RNA-binding</keyword>
<feature type="compositionally biased region" description="Gly residues" evidence="3">
    <location>
        <begin position="168"/>
        <end position="178"/>
    </location>
</feature>